<dbReference type="AlphaFoldDB" id="A0A6P6BI68"/>
<dbReference type="PANTHER" id="PTHR46616:SF1">
    <property type="entry name" value="TRANSCRIPTION FACTOR C2H2 FAMILY-RELATED"/>
    <property type="match status" value="1"/>
</dbReference>
<dbReference type="RefSeq" id="XP_022776800.1">
    <property type="nucleotide sequence ID" value="XM_022921065.1"/>
</dbReference>
<dbReference type="KEGG" id="dzi:111318293"/>
<evidence type="ECO:0000313" key="3">
    <source>
        <dbReference type="RefSeq" id="XP_022776800.1"/>
    </source>
</evidence>
<sequence>MPLQAKNSKEGSRACLECLDNDVCSNGSGDKGLVCPICWESFNIVENVPNVLWNKRGGKVMMGVAQMAHRKIFPWHKRSVKWQQIPKGHQHLLHSEIKVAEHIYF</sequence>
<dbReference type="RefSeq" id="XP_022776799.1">
    <property type="nucleotide sequence ID" value="XM_022921064.1"/>
</dbReference>
<organism evidence="1 3">
    <name type="scientific">Durio zibethinus</name>
    <name type="common">Durian</name>
    <dbReference type="NCBI Taxonomy" id="66656"/>
    <lineage>
        <taxon>Eukaryota</taxon>
        <taxon>Viridiplantae</taxon>
        <taxon>Streptophyta</taxon>
        <taxon>Embryophyta</taxon>
        <taxon>Tracheophyta</taxon>
        <taxon>Spermatophyta</taxon>
        <taxon>Magnoliopsida</taxon>
        <taxon>eudicotyledons</taxon>
        <taxon>Gunneridae</taxon>
        <taxon>Pentapetalae</taxon>
        <taxon>rosids</taxon>
        <taxon>malvids</taxon>
        <taxon>Malvales</taxon>
        <taxon>Malvaceae</taxon>
        <taxon>Helicteroideae</taxon>
        <taxon>Durio</taxon>
    </lineage>
</organism>
<dbReference type="OrthoDB" id="252722at2759"/>
<evidence type="ECO:0000313" key="2">
    <source>
        <dbReference type="RefSeq" id="XP_022776799.1"/>
    </source>
</evidence>
<gene>
    <name evidence="2 3" type="primary">LOC111318293</name>
</gene>
<protein>
    <submittedName>
        <fullName evidence="2 3">Uncharacterized protein LOC111318293 isoform X1</fullName>
    </submittedName>
</protein>
<dbReference type="Proteomes" id="UP000515121">
    <property type="component" value="Unplaced"/>
</dbReference>
<accession>A0A6P6BI68</accession>
<keyword evidence="1" id="KW-1185">Reference proteome</keyword>
<name>A0A6P6BI68_DURZI</name>
<proteinExistence type="predicted"/>
<reference evidence="2 3" key="1">
    <citation type="submission" date="2025-04" db="UniProtKB">
        <authorList>
            <consortium name="RefSeq"/>
        </authorList>
    </citation>
    <scope>IDENTIFICATION</scope>
    <source>
        <tissue evidence="2 3">Fruit stalk</tissue>
    </source>
</reference>
<dbReference type="PANTHER" id="PTHR46616">
    <property type="entry name" value="UBIQUITIN-PROTEIN LIGASE"/>
    <property type="match status" value="1"/>
</dbReference>
<evidence type="ECO:0000313" key="1">
    <source>
        <dbReference type="Proteomes" id="UP000515121"/>
    </source>
</evidence>
<dbReference type="GeneID" id="111318293"/>